<sequence>MEKEKAKAIKARDKQREILDEAGSRARRTTANARVSILWESVHEIEADIQLLENMIKEI</sequence>
<dbReference type="EMBL" id="JJMJ01000224">
    <property type="protein sequence ID" value="PPS21204.1"/>
    <property type="molecule type" value="Genomic_DNA"/>
</dbReference>
<dbReference type="RefSeq" id="WP_104619006.1">
    <property type="nucleotide sequence ID" value="NZ_JJMJ01000224.1"/>
</dbReference>
<proteinExistence type="predicted"/>
<dbReference type="Proteomes" id="UP000238924">
    <property type="component" value="Unassembled WGS sequence"/>
</dbReference>
<keyword evidence="2" id="KW-1185">Reference proteome</keyword>
<gene>
    <name evidence="1" type="ORF">DJ52_12310</name>
</gene>
<protein>
    <submittedName>
        <fullName evidence="1">Uncharacterized protein</fullName>
    </submittedName>
</protein>
<evidence type="ECO:0000313" key="2">
    <source>
        <dbReference type="Proteomes" id="UP000238924"/>
    </source>
</evidence>
<accession>A0ABX5B330</accession>
<name>A0ABX5B330_9SPIR</name>
<reference evidence="1 2" key="1">
    <citation type="submission" date="2014-04" db="EMBL/GenBank/DDBJ databases">
        <title>Whole genome sequence of 'Brachyspira hampsonii' D13-03603F2.</title>
        <authorList>
            <person name="Patterson A.H."/>
            <person name="Chaban B."/>
            <person name="Fernando C."/>
            <person name="Harding J.C."/>
            <person name="Hill J.E."/>
        </authorList>
    </citation>
    <scope>NUCLEOTIDE SEQUENCE [LARGE SCALE GENOMIC DNA]</scope>
    <source>
        <strain evidence="1 2">D13-03603F2</strain>
    </source>
</reference>
<comment type="caution">
    <text evidence="1">The sequence shown here is derived from an EMBL/GenBank/DDBJ whole genome shotgun (WGS) entry which is preliminary data.</text>
</comment>
<organism evidence="1 2">
    <name type="scientific">Brachyspira murdochii</name>
    <dbReference type="NCBI Taxonomy" id="84378"/>
    <lineage>
        <taxon>Bacteria</taxon>
        <taxon>Pseudomonadati</taxon>
        <taxon>Spirochaetota</taxon>
        <taxon>Spirochaetia</taxon>
        <taxon>Brachyspirales</taxon>
        <taxon>Brachyspiraceae</taxon>
        <taxon>Brachyspira</taxon>
    </lineage>
</organism>
<evidence type="ECO:0000313" key="1">
    <source>
        <dbReference type="EMBL" id="PPS21204.1"/>
    </source>
</evidence>